<accession>X0UUH9</accession>
<organism evidence="1">
    <name type="scientific">marine sediment metagenome</name>
    <dbReference type="NCBI Taxonomy" id="412755"/>
    <lineage>
        <taxon>unclassified sequences</taxon>
        <taxon>metagenomes</taxon>
        <taxon>ecological metagenomes</taxon>
    </lineage>
</organism>
<gene>
    <name evidence="1" type="ORF">S01H1_41966</name>
</gene>
<reference evidence="1" key="1">
    <citation type="journal article" date="2014" name="Front. Microbiol.">
        <title>High frequency of phylogenetically diverse reductive dehalogenase-homologous genes in deep subseafloor sedimentary metagenomes.</title>
        <authorList>
            <person name="Kawai M."/>
            <person name="Futagami T."/>
            <person name="Toyoda A."/>
            <person name="Takaki Y."/>
            <person name="Nishi S."/>
            <person name="Hori S."/>
            <person name="Arai W."/>
            <person name="Tsubouchi T."/>
            <person name="Morono Y."/>
            <person name="Uchiyama I."/>
            <person name="Ito T."/>
            <person name="Fujiyama A."/>
            <person name="Inagaki F."/>
            <person name="Takami H."/>
        </authorList>
    </citation>
    <scope>NUCLEOTIDE SEQUENCE</scope>
    <source>
        <strain evidence="1">Expedition CK06-06</strain>
    </source>
</reference>
<name>X0UUH9_9ZZZZ</name>
<dbReference type="EMBL" id="BARS01026639">
    <property type="protein sequence ID" value="GAG02877.1"/>
    <property type="molecule type" value="Genomic_DNA"/>
</dbReference>
<evidence type="ECO:0000313" key="1">
    <source>
        <dbReference type="EMBL" id="GAG02877.1"/>
    </source>
</evidence>
<dbReference type="AlphaFoldDB" id="X0UUH9"/>
<protein>
    <submittedName>
        <fullName evidence="1">Uncharacterized protein</fullName>
    </submittedName>
</protein>
<comment type="caution">
    <text evidence="1">The sequence shown here is derived from an EMBL/GenBank/DDBJ whole genome shotgun (WGS) entry which is preliminary data.</text>
</comment>
<sequence length="65" mass="7619">LDLLNDQPAFKKVVDKHQRRLKEIGDWKIFPLTVEMIAKGRFALDENNITYVDGKPQPTGYRFDQ</sequence>
<proteinExistence type="predicted"/>
<feature type="non-terminal residue" evidence="1">
    <location>
        <position position="1"/>
    </location>
</feature>